<name>A0AAU9MQH3_9ASTR</name>
<evidence type="ECO:0000313" key="1">
    <source>
        <dbReference type="EMBL" id="CAH1427801.1"/>
    </source>
</evidence>
<dbReference type="AlphaFoldDB" id="A0AAU9MQH3"/>
<sequence>MLLYCESHIPGRLSAMLELISNKWVVVSVPSGGELDSIRASPGKSTYYRRRLKIHLQKIRSNKRLSHINSRKNRYALHVALRASKDTTINSDGKNVGEYFKPCMDGMENESHSAVADVVLRELILEGLLSGHLVTIYVKEKLQEWLQKAKKPTSR</sequence>
<reference evidence="1 2" key="1">
    <citation type="submission" date="2022-01" db="EMBL/GenBank/DDBJ databases">
        <authorList>
            <person name="Xiong W."/>
            <person name="Schranz E."/>
        </authorList>
    </citation>
    <scope>NUCLEOTIDE SEQUENCE [LARGE SCALE GENOMIC DNA]</scope>
</reference>
<proteinExistence type="predicted"/>
<organism evidence="1 2">
    <name type="scientific">Lactuca virosa</name>
    <dbReference type="NCBI Taxonomy" id="75947"/>
    <lineage>
        <taxon>Eukaryota</taxon>
        <taxon>Viridiplantae</taxon>
        <taxon>Streptophyta</taxon>
        <taxon>Embryophyta</taxon>
        <taxon>Tracheophyta</taxon>
        <taxon>Spermatophyta</taxon>
        <taxon>Magnoliopsida</taxon>
        <taxon>eudicotyledons</taxon>
        <taxon>Gunneridae</taxon>
        <taxon>Pentapetalae</taxon>
        <taxon>asterids</taxon>
        <taxon>campanulids</taxon>
        <taxon>Asterales</taxon>
        <taxon>Asteraceae</taxon>
        <taxon>Cichorioideae</taxon>
        <taxon>Cichorieae</taxon>
        <taxon>Lactucinae</taxon>
        <taxon>Lactuca</taxon>
    </lineage>
</organism>
<comment type="caution">
    <text evidence="1">The sequence shown here is derived from an EMBL/GenBank/DDBJ whole genome shotgun (WGS) entry which is preliminary data.</text>
</comment>
<protein>
    <submittedName>
        <fullName evidence="1">Uncharacterized protein</fullName>
    </submittedName>
</protein>
<accession>A0AAU9MQH3</accession>
<gene>
    <name evidence="1" type="ORF">LVIROSA_LOCUS14779</name>
</gene>
<dbReference type="EMBL" id="CAKMRJ010002223">
    <property type="protein sequence ID" value="CAH1427801.1"/>
    <property type="molecule type" value="Genomic_DNA"/>
</dbReference>
<dbReference type="Proteomes" id="UP001157418">
    <property type="component" value="Unassembled WGS sequence"/>
</dbReference>
<evidence type="ECO:0000313" key="2">
    <source>
        <dbReference type="Proteomes" id="UP001157418"/>
    </source>
</evidence>
<keyword evidence="2" id="KW-1185">Reference proteome</keyword>